<comment type="caution">
    <text evidence="3">The sequence shown here is derived from an EMBL/GenBank/DDBJ whole genome shotgun (WGS) entry which is preliminary data.</text>
</comment>
<dbReference type="Proteomes" id="UP001168883">
    <property type="component" value="Unassembled WGS sequence"/>
</dbReference>
<evidence type="ECO:0000256" key="1">
    <source>
        <dbReference type="SAM" id="Coils"/>
    </source>
</evidence>
<name>A0ABT8V7P3_9BACL</name>
<evidence type="ECO:0000313" key="3">
    <source>
        <dbReference type="EMBL" id="MDO3677456.1"/>
    </source>
</evidence>
<gene>
    <name evidence="3" type="ORF">Q3C12_10635</name>
</gene>
<keyword evidence="2" id="KW-0472">Membrane</keyword>
<protein>
    <submittedName>
        <fullName evidence="3">Uncharacterized protein</fullName>
    </submittedName>
</protein>
<evidence type="ECO:0000313" key="4">
    <source>
        <dbReference type="Proteomes" id="UP001168883"/>
    </source>
</evidence>
<keyword evidence="1" id="KW-0175">Coiled coil</keyword>
<accession>A0ABT8V7P3</accession>
<keyword evidence="2" id="KW-0812">Transmembrane</keyword>
<organism evidence="3 4">
    <name type="scientific">Paenibacillus ehimensis</name>
    <dbReference type="NCBI Taxonomy" id="79264"/>
    <lineage>
        <taxon>Bacteria</taxon>
        <taxon>Bacillati</taxon>
        <taxon>Bacillota</taxon>
        <taxon>Bacilli</taxon>
        <taxon>Bacillales</taxon>
        <taxon>Paenibacillaceae</taxon>
        <taxon>Paenibacillus</taxon>
    </lineage>
</organism>
<sequence>MNAYPNKDGERLMKVETRLENIEVAVTRMEEKLDNWHGNYISRVEINEMLRARDERLERIEKERLVNKQLYPGWINILIAFAALLVAWFHNK</sequence>
<keyword evidence="2" id="KW-1133">Transmembrane helix</keyword>
<feature type="coiled-coil region" evidence="1">
    <location>
        <begin position="12"/>
        <end position="63"/>
    </location>
</feature>
<keyword evidence="4" id="KW-1185">Reference proteome</keyword>
<dbReference type="RefSeq" id="WP_025851999.1">
    <property type="nucleotide sequence ID" value="NZ_JAUMKJ010000011.1"/>
</dbReference>
<reference evidence="3" key="1">
    <citation type="submission" date="2023-07" db="EMBL/GenBank/DDBJ databases">
        <authorList>
            <person name="Aktuganov G."/>
            <person name="Boyko T."/>
            <person name="Delegan Y."/>
            <person name="Galimzianova N."/>
            <person name="Gilvanova E."/>
            <person name="Korobov V."/>
            <person name="Kuzmina L."/>
            <person name="Melentiev A."/>
            <person name="Milman P."/>
            <person name="Ryabova A."/>
            <person name="Stupak E."/>
            <person name="Yasakov T."/>
            <person name="Zharikova N."/>
            <person name="Zhurenko E."/>
        </authorList>
    </citation>
    <scope>NUCLEOTIDE SEQUENCE</scope>
    <source>
        <strain evidence="3">IB-739</strain>
    </source>
</reference>
<proteinExistence type="predicted"/>
<evidence type="ECO:0000256" key="2">
    <source>
        <dbReference type="SAM" id="Phobius"/>
    </source>
</evidence>
<dbReference type="EMBL" id="JAUMKJ010000011">
    <property type="protein sequence ID" value="MDO3677456.1"/>
    <property type="molecule type" value="Genomic_DNA"/>
</dbReference>
<feature type="transmembrane region" description="Helical" evidence="2">
    <location>
        <begin position="70"/>
        <end position="89"/>
    </location>
</feature>